<protein>
    <submittedName>
        <fullName evidence="4">Acyl-CoA reductase</fullName>
    </submittedName>
</protein>
<name>A0A1G5IIM2_9BACT</name>
<sequence length="460" mass="49205">MNVEVRSPWDGQVLKTLHMGGRDRVEELLVKATGALQSCKAWIPVWERREILLKTAADVRARHEEFSLTIAQEGGKPLMDARVEVTRAIGGIELAAEEMGRMAGREVPMGLNPASAGRLAVTTREPIGVVVAVSAFNHPLNLVVHQVIPAVATGCPVIVKPATHTPLSCIALVELLHKNGLPEAWCQVALLGRSEAEALVTDARVNYLSFIGSAQVGWGLRSKLAPGTRCGLEHGGAAPVIVGEDVDLDLLVPPLMKGGFYHAGQVCVSVQRVFAMKGIAGELAAKMAQAASTLIVGDPTDSTTDVGPLIRSGEADRVDAWVKDAVKAGGQVLCGGIKVSESAYAPTILMNPPDTARVSTEELFGPVICVYPCKSMNEAVQRANSVRMAFQASVFTHDIDTAMRVARHLDASAVMINDHTAFRVDWMPFGGRRESGLGVGGIGDTMREMTQEKLIVFHHR</sequence>
<dbReference type="Gene3D" id="3.40.605.10">
    <property type="entry name" value="Aldehyde Dehydrogenase, Chain A, domain 1"/>
    <property type="match status" value="1"/>
</dbReference>
<dbReference type="InterPro" id="IPR016163">
    <property type="entry name" value="Ald_DH_C"/>
</dbReference>
<dbReference type="STRING" id="419481.SAMN05216233_12053"/>
<dbReference type="PANTHER" id="PTHR42991">
    <property type="entry name" value="ALDEHYDE DEHYDROGENASE"/>
    <property type="match status" value="1"/>
</dbReference>
<reference evidence="4 5" key="1">
    <citation type="submission" date="2016-10" db="EMBL/GenBank/DDBJ databases">
        <authorList>
            <person name="de Groot N.N."/>
        </authorList>
    </citation>
    <scope>NUCLEOTIDE SEQUENCE [LARGE SCALE GENOMIC DNA]</scope>
    <source>
        <strain evidence="4 5">AA1</strain>
    </source>
</reference>
<dbReference type="AlphaFoldDB" id="A0A1G5IIM2"/>
<dbReference type="RefSeq" id="WP_092213902.1">
    <property type="nucleotide sequence ID" value="NZ_FMUX01000020.1"/>
</dbReference>
<evidence type="ECO:0000259" key="3">
    <source>
        <dbReference type="Pfam" id="PF00171"/>
    </source>
</evidence>
<dbReference type="Proteomes" id="UP000198870">
    <property type="component" value="Unassembled WGS sequence"/>
</dbReference>
<keyword evidence="5" id="KW-1185">Reference proteome</keyword>
<proteinExistence type="inferred from homology"/>
<dbReference type="SUPFAM" id="SSF53720">
    <property type="entry name" value="ALDH-like"/>
    <property type="match status" value="1"/>
</dbReference>
<dbReference type="EMBL" id="FMUX01000020">
    <property type="protein sequence ID" value="SCY75985.1"/>
    <property type="molecule type" value="Genomic_DNA"/>
</dbReference>
<keyword evidence="2" id="KW-0560">Oxidoreductase</keyword>
<dbReference type="PANTHER" id="PTHR42991:SF1">
    <property type="entry name" value="ALDEHYDE DEHYDROGENASE"/>
    <property type="match status" value="1"/>
</dbReference>
<dbReference type="InterPro" id="IPR016162">
    <property type="entry name" value="Ald_DH_N"/>
</dbReference>
<evidence type="ECO:0000256" key="2">
    <source>
        <dbReference type="ARBA" id="ARBA00023002"/>
    </source>
</evidence>
<dbReference type="GO" id="GO:0008911">
    <property type="term" value="F:lactaldehyde dehydrogenase (NAD+) activity"/>
    <property type="evidence" value="ECO:0007669"/>
    <property type="project" value="TreeGrafter"/>
</dbReference>
<evidence type="ECO:0000313" key="4">
    <source>
        <dbReference type="EMBL" id="SCY75985.1"/>
    </source>
</evidence>
<gene>
    <name evidence="4" type="ORF">SAMN05216233_12053</name>
</gene>
<dbReference type="InterPro" id="IPR015590">
    <property type="entry name" value="Aldehyde_DH_dom"/>
</dbReference>
<dbReference type="Gene3D" id="3.40.309.10">
    <property type="entry name" value="Aldehyde Dehydrogenase, Chain A, domain 2"/>
    <property type="match status" value="1"/>
</dbReference>
<dbReference type="InterPro" id="IPR051020">
    <property type="entry name" value="ALDH-related_metabolic_enz"/>
</dbReference>
<evidence type="ECO:0000313" key="5">
    <source>
        <dbReference type="Proteomes" id="UP000198870"/>
    </source>
</evidence>
<dbReference type="OrthoDB" id="9762436at2"/>
<accession>A0A1G5IIM2</accession>
<organism evidence="4 5">
    <name type="scientific">Desulfoluna spongiiphila</name>
    <dbReference type="NCBI Taxonomy" id="419481"/>
    <lineage>
        <taxon>Bacteria</taxon>
        <taxon>Pseudomonadati</taxon>
        <taxon>Thermodesulfobacteriota</taxon>
        <taxon>Desulfobacteria</taxon>
        <taxon>Desulfobacterales</taxon>
        <taxon>Desulfolunaceae</taxon>
        <taxon>Desulfoluna</taxon>
    </lineage>
</organism>
<dbReference type="Pfam" id="PF00171">
    <property type="entry name" value="Aldedh"/>
    <property type="match status" value="1"/>
</dbReference>
<feature type="domain" description="Aldehyde dehydrogenase" evidence="3">
    <location>
        <begin position="3"/>
        <end position="454"/>
    </location>
</feature>
<comment type="similarity">
    <text evidence="1">Belongs to the aldehyde dehydrogenase family.</text>
</comment>
<evidence type="ECO:0000256" key="1">
    <source>
        <dbReference type="ARBA" id="ARBA00009986"/>
    </source>
</evidence>
<dbReference type="InterPro" id="IPR016161">
    <property type="entry name" value="Ald_DH/histidinol_DH"/>
</dbReference>